<organism evidence="1 2">
    <name type="scientific">Teladorsagia circumcincta</name>
    <name type="common">Brown stomach worm</name>
    <name type="synonym">Ostertagia circumcincta</name>
    <dbReference type="NCBI Taxonomy" id="45464"/>
    <lineage>
        <taxon>Eukaryota</taxon>
        <taxon>Metazoa</taxon>
        <taxon>Ecdysozoa</taxon>
        <taxon>Nematoda</taxon>
        <taxon>Chromadorea</taxon>
        <taxon>Rhabditida</taxon>
        <taxon>Rhabditina</taxon>
        <taxon>Rhabditomorpha</taxon>
        <taxon>Strongyloidea</taxon>
        <taxon>Trichostrongylidae</taxon>
        <taxon>Teladorsagia</taxon>
    </lineage>
</organism>
<accession>A0A2G9UMZ1</accession>
<evidence type="ECO:0000313" key="2">
    <source>
        <dbReference type="Proteomes" id="UP000230423"/>
    </source>
</evidence>
<dbReference type="Proteomes" id="UP000230423">
    <property type="component" value="Unassembled WGS sequence"/>
</dbReference>
<dbReference type="EMBL" id="KZ346054">
    <property type="protein sequence ID" value="PIO71092.1"/>
    <property type="molecule type" value="Genomic_DNA"/>
</dbReference>
<evidence type="ECO:0000313" key="1">
    <source>
        <dbReference type="EMBL" id="PIO71092.1"/>
    </source>
</evidence>
<sequence>MKNMTARKIVIARVPLALQVQVKVFSTQNRRDTRERNLSDCKPTELYVEEVKAAILRQRHYQEKINNSRLKKELLMVSLEREKLALEKERFILEKLREEGGKNARIVVGFGDDK</sequence>
<reference evidence="1 2" key="1">
    <citation type="submission" date="2015-09" db="EMBL/GenBank/DDBJ databases">
        <title>Draft genome of the parasitic nematode Teladorsagia circumcincta isolate WARC Sus (inbred).</title>
        <authorList>
            <person name="Mitreva M."/>
        </authorList>
    </citation>
    <scope>NUCLEOTIDE SEQUENCE [LARGE SCALE GENOMIC DNA]</scope>
    <source>
        <strain evidence="1 2">S</strain>
    </source>
</reference>
<dbReference type="AlphaFoldDB" id="A0A2G9UMZ1"/>
<gene>
    <name evidence="1" type="ORF">TELCIR_07018</name>
</gene>
<proteinExistence type="predicted"/>
<name>A0A2G9UMZ1_TELCI</name>
<protein>
    <submittedName>
        <fullName evidence="1">Uncharacterized protein</fullName>
    </submittedName>
</protein>
<keyword evidence="2" id="KW-1185">Reference proteome</keyword>